<dbReference type="CDD" id="cd02440">
    <property type="entry name" value="AdoMet_MTases"/>
    <property type="match status" value="1"/>
</dbReference>
<evidence type="ECO:0000256" key="5">
    <source>
        <dbReference type="HAMAP-Rule" id="MF_00560"/>
    </source>
</evidence>
<dbReference type="HAMAP" id="MF_00560">
    <property type="entry name" value="Tran_acon_Me_trans"/>
    <property type="match status" value="1"/>
</dbReference>
<protein>
    <recommendedName>
        <fullName evidence="5">Trans-aconitate 2-methyltransferase</fullName>
        <ecNumber evidence="5">2.1.1.144</ecNumber>
    </recommendedName>
</protein>
<dbReference type="PANTHER" id="PTHR43861:SF1">
    <property type="entry name" value="TRANS-ACONITATE 2-METHYLTRANSFERASE"/>
    <property type="match status" value="1"/>
</dbReference>
<dbReference type="NCBIfam" id="NF002463">
    <property type="entry name" value="PRK01683.1"/>
    <property type="match status" value="1"/>
</dbReference>
<evidence type="ECO:0000313" key="7">
    <source>
        <dbReference type="EMBL" id="RZS56585.1"/>
    </source>
</evidence>
<dbReference type="GO" id="GO:0030798">
    <property type="term" value="F:trans-aconitate 2-methyltransferase activity"/>
    <property type="evidence" value="ECO:0007669"/>
    <property type="project" value="UniProtKB-UniRule"/>
</dbReference>
<keyword evidence="1 5" id="KW-0963">Cytoplasm</keyword>
<dbReference type="InterPro" id="IPR023149">
    <property type="entry name" value="Trans_acon_MeTrfase_C"/>
</dbReference>
<dbReference type="Gene3D" id="3.40.50.150">
    <property type="entry name" value="Vaccinia Virus protein VP39"/>
    <property type="match status" value="1"/>
</dbReference>
<dbReference type="InterPro" id="IPR023506">
    <property type="entry name" value="Trans-aconitate_MeTrfase"/>
</dbReference>
<sequence length="261" mass="28985">MTDWNDTLYLRFGDQRTRAAVDLLARVRPDPAVAVAEVVDLGCGPGNSTALLAARWPGARITGVDNSAAMLKAARQALPALDWVEADVSTWRAPAGRPVDVLFANAVFQWVPDHRRLLPQLLAQVRPGGVLALQMPANRDEPSHRWMRELPGPWAGRLGVAAQAMNHVLEPADYYDLLAPLAAEVDIWETRYEQVMADADAIVDWVRATGLRPFLDALADDGERAAYLAAYRERIDAAYPARVDGQRLFRFPRRFVVVRRA</sequence>
<evidence type="ECO:0000256" key="3">
    <source>
        <dbReference type="ARBA" id="ARBA00022679"/>
    </source>
</evidence>
<dbReference type="SUPFAM" id="SSF53335">
    <property type="entry name" value="S-adenosyl-L-methionine-dependent methyltransferases"/>
    <property type="match status" value="1"/>
</dbReference>
<organism evidence="7 8">
    <name type="scientific">Sphaerotilus mobilis</name>
    <dbReference type="NCBI Taxonomy" id="47994"/>
    <lineage>
        <taxon>Bacteria</taxon>
        <taxon>Pseudomonadati</taxon>
        <taxon>Pseudomonadota</taxon>
        <taxon>Betaproteobacteria</taxon>
        <taxon>Burkholderiales</taxon>
        <taxon>Sphaerotilaceae</taxon>
        <taxon>Sphaerotilus</taxon>
    </lineage>
</organism>
<evidence type="ECO:0000256" key="1">
    <source>
        <dbReference type="ARBA" id="ARBA00022490"/>
    </source>
</evidence>
<dbReference type="Pfam" id="PF13649">
    <property type="entry name" value="Methyltransf_25"/>
    <property type="match status" value="1"/>
</dbReference>
<evidence type="ECO:0000313" key="8">
    <source>
        <dbReference type="Proteomes" id="UP000293433"/>
    </source>
</evidence>
<proteinExistence type="inferred from homology"/>
<dbReference type="RefSeq" id="WP_130481040.1">
    <property type="nucleotide sequence ID" value="NZ_SGWV01000008.1"/>
</dbReference>
<comment type="caution">
    <text evidence="7">The sequence shown here is derived from an EMBL/GenBank/DDBJ whole genome shotgun (WGS) entry which is preliminary data.</text>
</comment>
<reference evidence="7 8" key="1">
    <citation type="submission" date="2019-02" db="EMBL/GenBank/DDBJ databases">
        <title>Genomic Encyclopedia of Type Strains, Phase IV (KMG-IV): sequencing the most valuable type-strain genomes for metagenomic binning, comparative biology and taxonomic classification.</title>
        <authorList>
            <person name="Goeker M."/>
        </authorList>
    </citation>
    <scope>NUCLEOTIDE SEQUENCE [LARGE SCALE GENOMIC DNA]</scope>
    <source>
        <strain evidence="7 8">DSM 10617</strain>
    </source>
</reference>
<dbReference type="GO" id="GO:0005737">
    <property type="term" value="C:cytoplasm"/>
    <property type="evidence" value="ECO:0007669"/>
    <property type="project" value="UniProtKB-SubCell"/>
</dbReference>
<evidence type="ECO:0000256" key="2">
    <source>
        <dbReference type="ARBA" id="ARBA00022603"/>
    </source>
</evidence>
<dbReference type="Gene3D" id="1.10.150.290">
    <property type="entry name" value="S-adenosyl-L-methionine-dependent methyltransferases"/>
    <property type="match status" value="1"/>
</dbReference>
<dbReference type="AlphaFoldDB" id="A0A4Q7LPF6"/>
<dbReference type="Proteomes" id="UP000293433">
    <property type="component" value="Unassembled WGS sequence"/>
</dbReference>
<dbReference type="InterPro" id="IPR041698">
    <property type="entry name" value="Methyltransf_25"/>
</dbReference>
<evidence type="ECO:0000259" key="6">
    <source>
        <dbReference type="Pfam" id="PF13649"/>
    </source>
</evidence>
<dbReference type="OrthoDB" id="9795085at2"/>
<dbReference type="PANTHER" id="PTHR43861">
    <property type="entry name" value="TRANS-ACONITATE 2-METHYLTRANSFERASE-RELATED"/>
    <property type="match status" value="1"/>
</dbReference>
<gene>
    <name evidence="5" type="primary">tam</name>
    <name evidence="7" type="ORF">EV685_1134</name>
</gene>
<comment type="catalytic activity">
    <reaction evidence="5">
        <text>trans-aconitate + S-adenosyl-L-methionine = (E)-3-(methoxycarbonyl)pent-2-enedioate + S-adenosyl-L-homocysteine</text>
        <dbReference type="Rhea" id="RHEA:14969"/>
        <dbReference type="ChEBI" id="CHEBI:15708"/>
        <dbReference type="ChEBI" id="CHEBI:57470"/>
        <dbReference type="ChEBI" id="CHEBI:57856"/>
        <dbReference type="ChEBI" id="CHEBI:59789"/>
        <dbReference type="EC" id="2.1.1.144"/>
    </reaction>
</comment>
<keyword evidence="3 5" id="KW-0808">Transferase</keyword>
<dbReference type="InterPro" id="IPR029063">
    <property type="entry name" value="SAM-dependent_MTases_sf"/>
</dbReference>
<keyword evidence="2 5" id="KW-0489">Methyltransferase</keyword>
<comment type="subcellular location">
    <subcellularLocation>
        <location evidence="5">Cytoplasm</location>
    </subcellularLocation>
</comment>
<comment type="similarity">
    <text evidence="5">Belongs to the methyltransferase superfamily. Tam family.</text>
</comment>
<dbReference type="EMBL" id="SGWV01000008">
    <property type="protein sequence ID" value="RZS56585.1"/>
    <property type="molecule type" value="Genomic_DNA"/>
</dbReference>
<evidence type="ECO:0000256" key="4">
    <source>
        <dbReference type="ARBA" id="ARBA00022691"/>
    </source>
</evidence>
<keyword evidence="8" id="KW-1185">Reference proteome</keyword>
<comment type="function">
    <text evidence="5">Catalyzes the S-adenosylmethionine monomethyl esterification of trans-aconitate.</text>
</comment>
<accession>A0A4Q7LPF6</accession>
<keyword evidence="4 5" id="KW-0949">S-adenosyl-L-methionine</keyword>
<dbReference type="EC" id="2.1.1.144" evidence="5"/>
<name>A0A4Q7LPF6_9BURK</name>
<dbReference type="GO" id="GO:0032259">
    <property type="term" value="P:methylation"/>
    <property type="evidence" value="ECO:0007669"/>
    <property type="project" value="UniProtKB-KW"/>
</dbReference>
<feature type="domain" description="Methyltransferase" evidence="6">
    <location>
        <begin position="38"/>
        <end position="129"/>
    </location>
</feature>